<keyword evidence="1" id="KW-0812">Transmembrane</keyword>
<evidence type="ECO:0000256" key="1">
    <source>
        <dbReference type="SAM" id="Phobius"/>
    </source>
</evidence>
<proteinExistence type="predicted"/>
<sequence>MDDLAKDKKIYEGNLFAVDNGLEEIIILAILVMPVVFFWQIFSRLLKRK</sequence>
<organism evidence="2 3">
    <name type="scientific">Sphingobacterium paludis</name>
    <dbReference type="NCBI Taxonomy" id="1476465"/>
    <lineage>
        <taxon>Bacteria</taxon>
        <taxon>Pseudomonadati</taxon>
        <taxon>Bacteroidota</taxon>
        <taxon>Sphingobacteriia</taxon>
        <taxon>Sphingobacteriales</taxon>
        <taxon>Sphingobacteriaceae</taxon>
        <taxon>Sphingobacterium</taxon>
    </lineage>
</organism>
<gene>
    <name evidence="2" type="ORF">B0I21_102169</name>
</gene>
<keyword evidence="1" id="KW-0472">Membrane</keyword>
<dbReference type="Proteomes" id="UP000294752">
    <property type="component" value="Unassembled WGS sequence"/>
</dbReference>
<dbReference type="AlphaFoldDB" id="A0A4R7D655"/>
<keyword evidence="1" id="KW-1133">Transmembrane helix</keyword>
<evidence type="ECO:0000313" key="2">
    <source>
        <dbReference type="EMBL" id="TDS15852.1"/>
    </source>
</evidence>
<reference evidence="2 3" key="1">
    <citation type="submission" date="2019-03" db="EMBL/GenBank/DDBJ databases">
        <title>Genomic Encyclopedia of Type Strains, Phase III (KMG-III): the genomes of soil and plant-associated and newly described type strains.</title>
        <authorList>
            <person name="Whitman W."/>
        </authorList>
    </citation>
    <scope>NUCLEOTIDE SEQUENCE [LARGE SCALE GENOMIC DNA]</scope>
    <source>
        <strain evidence="2 3">CGMCC 1.12801</strain>
    </source>
</reference>
<dbReference type="EMBL" id="SNZV01000002">
    <property type="protein sequence ID" value="TDS15852.1"/>
    <property type="molecule type" value="Genomic_DNA"/>
</dbReference>
<accession>A0A4R7D655</accession>
<evidence type="ECO:0000313" key="3">
    <source>
        <dbReference type="Proteomes" id="UP000294752"/>
    </source>
</evidence>
<keyword evidence="3" id="KW-1185">Reference proteome</keyword>
<feature type="transmembrane region" description="Helical" evidence="1">
    <location>
        <begin position="25"/>
        <end position="46"/>
    </location>
</feature>
<protein>
    <submittedName>
        <fullName evidence="2">Uncharacterized protein</fullName>
    </submittedName>
</protein>
<comment type="caution">
    <text evidence="2">The sequence shown here is derived from an EMBL/GenBank/DDBJ whole genome shotgun (WGS) entry which is preliminary data.</text>
</comment>
<name>A0A4R7D655_9SPHI</name>